<gene>
    <name evidence="2" type="ORF">JGS22_006295</name>
</gene>
<reference evidence="2" key="1">
    <citation type="submission" date="2021-06" db="EMBL/GenBank/DDBJ databases">
        <title>Sequencing of actinobacteria type strains.</title>
        <authorList>
            <person name="Nguyen G.-S."/>
            <person name="Wentzel A."/>
        </authorList>
    </citation>
    <scope>NUCLEOTIDE SEQUENCE</scope>
    <source>
        <strain evidence="2">P38-E01</strain>
    </source>
</reference>
<accession>A0A949JEY6</accession>
<feature type="region of interest" description="Disordered" evidence="1">
    <location>
        <begin position="167"/>
        <end position="195"/>
    </location>
</feature>
<dbReference type="PROSITE" id="PS51257">
    <property type="entry name" value="PROKAR_LIPOPROTEIN"/>
    <property type="match status" value="1"/>
</dbReference>
<dbReference type="AlphaFoldDB" id="A0A949JEY6"/>
<name>A0A949JEY6_9ACTN</name>
<organism evidence="2 3">
    <name type="scientific">Streptomyces tardus</name>
    <dbReference type="NCBI Taxonomy" id="2780544"/>
    <lineage>
        <taxon>Bacteria</taxon>
        <taxon>Bacillati</taxon>
        <taxon>Actinomycetota</taxon>
        <taxon>Actinomycetes</taxon>
        <taxon>Kitasatosporales</taxon>
        <taxon>Streptomycetaceae</taxon>
        <taxon>Streptomyces</taxon>
    </lineage>
</organism>
<proteinExistence type="predicted"/>
<sequence length="195" mass="19873">MEPVNNKLAAALCGSAALALALTGCGGDDEDDGKAQAWAKKVCDQVQPQVKKIQGANTAISEAAAKDSSSAAVQKADSEAFGQLSDAYKSLGSAVSGAGEPPVDDGAKLRKDAVKELSDISASYAGLKVKVDKLDTKDQAKFADGLREVAKELETLGRSGDAALNKLESGDLRTAMSKEPGCSKTGVDKSGPSNA</sequence>
<evidence type="ECO:0000256" key="1">
    <source>
        <dbReference type="SAM" id="MobiDB-lite"/>
    </source>
</evidence>
<dbReference type="EMBL" id="JAELVF020000001">
    <property type="protein sequence ID" value="MBU7597254.1"/>
    <property type="molecule type" value="Genomic_DNA"/>
</dbReference>
<evidence type="ECO:0000313" key="2">
    <source>
        <dbReference type="EMBL" id="MBU7597254.1"/>
    </source>
</evidence>
<keyword evidence="3" id="KW-1185">Reference proteome</keyword>
<comment type="caution">
    <text evidence="2">The sequence shown here is derived from an EMBL/GenBank/DDBJ whole genome shotgun (WGS) entry which is preliminary data.</text>
</comment>
<evidence type="ECO:0000313" key="3">
    <source>
        <dbReference type="Proteomes" id="UP000694501"/>
    </source>
</evidence>
<dbReference type="Proteomes" id="UP000694501">
    <property type="component" value="Unassembled WGS sequence"/>
</dbReference>
<protein>
    <submittedName>
        <fullName evidence="2">Small secreted protein</fullName>
    </submittedName>
</protein>
<dbReference type="RefSeq" id="WP_211041019.1">
    <property type="nucleotide sequence ID" value="NZ_JAELVF020000001.1"/>
</dbReference>